<feature type="region of interest" description="Disordered" evidence="1">
    <location>
        <begin position="18"/>
        <end position="48"/>
    </location>
</feature>
<evidence type="ECO:0000256" key="1">
    <source>
        <dbReference type="SAM" id="MobiDB-lite"/>
    </source>
</evidence>
<feature type="region of interest" description="Disordered" evidence="1">
    <location>
        <begin position="224"/>
        <end position="243"/>
    </location>
</feature>
<sequence length="243" mass="27801">MRKGEICKVRWSFAKNKKGELMGEMEEKTEDINEEGYTPAAESEDPPTQQEIAEIIRKLRYNKSPGENGVTTKMLKAGAEKLEKRKIKKKAAKDKGLIINKSKTKLIKIEKTPRTNESEKMKIVTEGSEYELEAAAKCNYLGVEITNTDEEKNEIHEDVKGNNGRIQEKLRGIRATMRFQAVLRQSGTFEFDADAIQFNFITARLTLKEIMLCLDSLPKRDKKNNVTESKKKVLNKEEDDKRA</sequence>
<evidence type="ECO:0000313" key="2">
    <source>
        <dbReference type="EMBL" id="KAF2899977.1"/>
    </source>
</evidence>
<reference evidence="2" key="1">
    <citation type="submission" date="2019-08" db="EMBL/GenBank/DDBJ databases">
        <title>The genome of the North American firefly Photinus pyralis.</title>
        <authorList>
            <consortium name="Photinus pyralis genome working group"/>
            <person name="Fallon T.R."/>
            <person name="Sander Lower S.E."/>
            <person name="Weng J.-K."/>
        </authorList>
    </citation>
    <scope>NUCLEOTIDE SEQUENCE</scope>
    <source>
        <strain evidence="2">TRF0915ILg1</strain>
        <tissue evidence="2">Whole body</tissue>
    </source>
</reference>
<accession>A0A8K0DBJ2</accession>
<keyword evidence="3" id="KW-1185">Reference proteome</keyword>
<protein>
    <submittedName>
        <fullName evidence="2">Uncharacterized protein</fullName>
    </submittedName>
</protein>
<evidence type="ECO:0000313" key="3">
    <source>
        <dbReference type="Proteomes" id="UP000801492"/>
    </source>
</evidence>
<proteinExistence type="predicted"/>
<dbReference type="AlphaFoldDB" id="A0A8K0DBJ2"/>
<gene>
    <name evidence="2" type="ORF">ILUMI_06207</name>
</gene>
<organism evidence="2 3">
    <name type="scientific">Ignelater luminosus</name>
    <name type="common">Cucubano</name>
    <name type="synonym">Pyrophorus luminosus</name>
    <dbReference type="NCBI Taxonomy" id="2038154"/>
    <lineage>
        <taxon>Eukaryota</taxon>
        <taxon>Metazoa</taxon>
        <taxon>Ecdysozoa</taxon>
        <taxon>Arthropoda</taxon>
        <taxon>Hexapoda</taxon>
        <taxon>Insecta</taxon>
        <taxon>Pterygota</taxon>
        <taxon>Neoptera</taxon>
        <taxon>Endopterygota</taxon>
        <taxon>Coleoptera</taxon>
        <taxon>Polyphaga</taxon>
        <taxon>Elateriformia</taxon>
        <taxon>Elateroidea</taxon>
        <taxon>Elateridae</taxon>
        <taxon>Agrypninae</taxon>
        <taxon>Pyrophorini</taxon>
        <taxon>Ignelater</taxon>
    </lineage>
</organism>
<comment type="caution">
    <text evidence="2">The sequence shown here is derived from an EMBL/GenBank/DDBJ whole genome shotgun (WGS) entry which is preliminary data.</text>
</comment>
<feature type="compositionally biased region" description="Acidic residues" evidence="1">
    <location>
        <begin position="23"/>
        <end position="34"/>
    </location>
</feature>
<name>A0A8K0DBJ2_IGNLU</name>
<dbReference type="EMBL" id="VTPC01002475">
    <property type="protein sequence ID" value="KAF2899977.1"/>
    <property type="molecule type" value="Genomic_DNA"/>
</dbReference>
<dbReference type="Proteomes" id="UP000801492">
    <property type="component" value="Unassembled WGS sequence"/>
</dbReference>